<name>A0A8S1RYQ1_PAROT</name>
<protein>
    <submittedName>
        <fullName evidence="2">Uncharacterized protein</fullName>
    </submittedName>
</protein>
<dbReference type="OMA" id="ELTAMIW"/>
<sequence>MNNSLRIASQGFKIEIDQDLPSRQLQNTFIHKSIIDRNEIEKWINEILKIACSNDKQNSLRKLGVDRNSLKNAGIKDDDVNRLYRSMFVYTVGFYEMIGDIIKNNELTAMIWQVFGILLEHVAKGDFQFTINEIYKESQQKIEELNERLIQREQKFMSIEIQAQDQINQLQNLLKDLNNQYNLLKQQKESVELDFQQSNAAFEDAVALKIQFQSKIIEIASIYREQAQNYSQLSGELNELRILYDKNNNELIMSKKHLESMIAEMDIRDNQISHLNQTIDHQARLLDEKQKQIQTLQLNISQLRKNYVLDQKPDIDYESQFNLLNMQFSKYKEENIQKLQEFQRLQIIYGDTLELNKKLANENQLIKQVTSKLQDENKHLKIVGDELESLEKGYQCSILQLQQDISNLIEEYEDKIKRFRTTQVEHQFGLQRIQVQQDEILAFNQIIQQMKTNKYHLNQIISQDQAEIQQLQSGLEEKEQTIKDLEESQSKLKQDEIYYQKQIEQLQILIDSQNSVIIEEKQELQMLQTQFQSQYEEIRKVKSLYNDLVLENHCLIKRQKHSDNAINNQKNKISELFNEITSIRAKHAKFLSDYKTLEIQFNEFKSQINKDILLCKRKWFIKQHLMILQVQLIELIKNRLHQINHKRTQMSKGICEKNKIYNQIKKLKSQTPIQSNKSIQSKSQSQIIIRIVKFKQLVYFFGLKEVTKELKLKTDALIQIQNSNEDLNIELNKLKEENFNQKQLISRLKISSQGQNEQIEDYASTNDFQDFRSNKLQINQISSDDLQGYFNSQIMLQNEIKNSQNQIEIKDKTYQQKQENQKFKLKQLFKTVNLLDSQGENQSDPQSRKLQDFQIHDSLHDILSHNLVVLAQVKQLKVKGINNPKEKWISRQETKIIL</sequence>
<keyword evidence="3" id="KW-1185">Reference proteome</keyword>
<reference evidence="2" key="1">
    <citation type="submission" date="2021-01" db="EMBL/GenBank/DDBJ databases">
        <authorList>
            <consortium name="Genoscope - CEA"/>
            <person name="William W."/>
        </authorList>
    </citation>
    <scope>NUCLEOTIDE SEQUENCE</scope>
</reference>
<accession>A0A8S1RYQ1</accession>
<dbReference type="OrthoDB" id="313593at2759"/>
<dbReference type="EMBL" id="CAJJDP010000001">
    <property type="protein sequence ID" value="CAD8131899.1"/>
    <property type="molecule type" value="Genomic_DNA"/>
</dbReference>
<evidence type="ECO:0000313" key="2">
    <source>
        <dbReference type="EMBL" id="CAD8131899.1"/>
    </source>
</evidence>
<dbReference type="AlphaFoldDB" id="A0A8S1RYQ1"/>
<evidence type="ECO:0000313" key="3">
    <source>
        <dbReference type="Proteomes" id="UP000683925"/>
    </source>
</evidence>
<feature type="coiled-coil region" evidence="1">
    <location>
        <begin position="279"/>
        <end position="306"/>
    </location>
</feature>
<feature type="coiled-coil region" evidence="1">
    <location>
        <begin position="717"/>
        <end position="744"/>
    </location>
</feature>
<gene>
    <name evidence="2" type="ORF">POCTA_138.1.T0030161</name>
</gene>
<keyword evidence="1" id="KW-0175">Coiled coil</keyword>
<evidence type="ECO:0000256" key="1">
    <source>
        <dbReference type="SAM" id="Coils"/>
    </source>
</evidence>
<organism evidence="2 3">
    <name type="scientific">Paramecium octaurelia</name>
    <dbReference type="NCBI Taxonomy" id="43137"/>
    <lineage>
        <taxon>Eukaryota</taxon>
        <taxon>Sar</taxon>
        <taxon>Alveolata</taxon>
        <taxon>Ciliophora</taxon>
        <taxon>Intramacronucleata</taxon>
        <taxon>Oligohymenophorea</taxon>
        <taxon>Peniculida</taxon>
        <taxon>Parameciidae</taxon>
        <taxon>Paramecium</taxon>
    </lineage>
</organism>
<feature type="coiled-coil region" evidence="1">
    <location>
        <begin position="461"/>
        <end position="495"/>
    </location>
</feature>
<proteinExistence type="predicted"/>
<feature type="coiled-coil region" evidence="1">
    <location>
        <begin position="135"/>
        <end position="194"/>
    </location>
</feature>
<dbReference type="Proteomes" id="UP000683925">
    <property type="component" value="Unassembled WGS sequence"/>
</dbReference>
<comment type="caution">
    <text evidence="2">The sequence shown here is derived from an EMBL/GenBank/DDBJ whole genome shotgun (WGS) entry which is preliminary data.</text>
</comment>